<dbReference type="Proteomes" id="UP000292958">
    <property type="component" value="Unassembled WGS sequence"/>
</dbReference>
<name>A0A4Q7Z0G2_9BACT</name>
<dbReference type="GO" id="GO:0008081">
    <property type="term" value="F:phosphoric diester hydrolase activity"/>
    <property type="evidence" value="ECO:0007669"/>
    <property type="project" value="InterPro"/>
</dbReference>
<evidence type="ECO:0000313" key="4">
    <source>
        <dbReference type="Proteomes" id="UP000292958"/>
    </source>
</evidence>
<dbReference type="RefSeq" id="WP_130421354.1">
    <property type="nucleotide sequence ID" value="NZ_SHKW01000001.1"/>
</dbReference>
<organism evidence="3 4">
    <name type="scientific">Edaphobacter modestus</name>
    <dbReference type="NCBI Taxonomy" id="388466"/>
    <lineage>
        <taxon>Bacteria</taxon>
        <taxon>Pseudomonadati</taxon>
        <taxon>Acidobacteriota</taxon>
        <taxon>Terriglobia</taxon>
        <taxon>Terriglobales</taxon>
        <taxon>Acidobacteriaceae</taxon>
        <taxon>Edaphobacter</taxon>
    </lineage>
</organism>
<dbReference type="GO" id="GO:0006629">
    <property type="term" value="P:lipid metabolic process"/>
    <property type="evidence" value="ECO:0007669"/>
    <property type="project" value="InterPro"/>
</dbReference>
<protein>
    <submittedName>
        <fullName evidence="3">Glycerophosphoryl diester phosphodiesterase</fullName>
    </submittedName>
</protein>
<accession>A0A4Q7Z0G2</accession>
<proteinExistence type="predicted"/>
<keyword evidence="1" id="KW-0732">Signal</keyword>
<dbReference type="EMBL" id="SHKW01000001">
    <property type="protein sequence ID" value="RZU43071.1"/>
    <property type="molecule type" value="Genomic_DNA"/>
</dbReference>
<dbReference type="InterPro" id="IPR030395">
    <property type="entry name" value="GP_PDE_dom"/>
</dbReference>
<comment type="caution">
    <text evidence="3">The sequence shown here is derived from an EMBL/GenBank/DDBJ whole genome shotgun (WGS) entry which is preliminary data.</text>
</comment>
<dbReference type="AlphaFoldDB" id="A0A4Q7Z0G2"/>
<feature type="chain" id="PRO_5020671120" evidence="1">
    <location>
        <begin position="31"/>
        <end position="269"/>
    </location>
</feature>
<dbReference type="Gene3D" id="3.20.20.190">
    <property type="entry name" value="Phosphatidylinositol (PI) phosphodiesterase"/>
    <property type="match status" value="1"/>
</dbReference>
<evidence type="ECO:0000313" key="3">
    <source>
        <dbReference type="EMBL" id="RZU43071.1"/>
    </source>
</evidence>
<reference evidence="3 4" key="1">
    <citation type="submission" date="2019-02" db="EMBL/GenBank/DDBJ databases">
        <title>Genomic Encyclopedia of Archaeal and Bacterial Type Strains, Phase II (KMG-II): from individual species to whole genera.</title>
        <authorList>
            <person name="Goeker M."/>
        </authorList>
    </citation>
    <scope>NUCLEOTIDE SEQUENCE [LARGE SCALE GENOMIC DNA]</scope>
    <source>
        <strain evidence="3 4">DSM 18101</strain>
    </source>
</reference>
<dbReference type="SUPFAM" id="SSF51695">
    <property type="entry name" value="PLC-like phosphodiesterases"/>
    <property type="match status" value="1"/>
</dbReference>
<dbReference type="Pfam" id="PF03009">
    <property type="entry name" value="GDPD"/>
    <property type="match status" value="1"/>
</dbReference>
<gene>
    <name evidence="3" type="ORF">BDD14_4689</name>
</gene>
<dbReference type="PANTHER" id="PTHR46211">
    <property type="entry name" value="GLYCEROPHOSPHORYL DIESTER PHOSPHODIESTERASE"/>
    <property type="match status" value="1"/>
</dbReference>
<dbReference type="InterPro" id="IPR017946">
    <property type="entry name" value="PLC-like_Pdiesterase_TIM-brl"/>
</dbReference>
<feature type="signal peptide" evidence="1">
    <location>
        <begin position="1"/>
        <end position="30"/>
    </location>
</feature>
<dbReference type="OrthoDB" id="384721at2"/>
<feature type="domain" description="GP-PDE" evidence="2">
    <location>
        <begin position="39"/>
        <end position="245"/>
    </location>
</feature>
<sequence>MFKRNALRSTVAHWSIALILASFTMADAYAKEPIKIIGHRGGVVDDRHPENSAGAAKEAISRGYWMLEIDLDETKDGHIVVHHMSFRDFGVPRLPSQLTMDEISKLTSPADQSHPLEFSEFAALCKGKIQLMIDTKQPGHSEAYYESMEQTLKKNGLLKNALFIGTAETRDYFKGKAMISMSEGELVKKLDSGEDLSKTYFLFEHGTSLNEKSMELAKRAGIPVVVSINEYHYAAKPDPMAAAHADVERARQLGVTYFQIDSPYDIWLR</sequence>
<dbReference type="PANTHER" id="PTHR46211:SF1">
    <property type="entry name" value="GLYCEROPHOSPHODIESTER PHOSPHODIESTERASE, CYTOPLASMIC"/>
    <property type="match status" value="1"/>
</dbReference>
<evidence type="ECO:0000256" key="1">
    <source>
        <dbReference type="SAM" id="SignalP"/>
    </source>
</evidence>
<evidence type="ECO:0000259" key="2">
    <source>
        <dbReference type="Pfam" id="PF03009"/>
    </source>
</evidence>
<keyword evidence="4" id="KW-1185">Reference proteome</keyword>